<feature type="region of interest" description="Disordered" evidence="1">
    <location>
        <begin position="185"/>
        <end position="217"/>
    </location>
</feature>
<proteinExistence type="predicted"/>
<dbReference type="RefSeq" id="WP_072726176.1">
    <property type="nucleotide sequence ID" value="NZ_BDIS01000019.1"/>
</dbReference>
<keyword evidence="3" id="KW-1185">Reference proteome</keyword>
<organism evidence="2 3">
    <name type="scientific">Bifidobacterium lemurum</name>
    <dbReference type="NCBI Taxonomy" id="1603886"/>
    <lineage>
        <taxon>Bacteria</taxon>
        <taxon>Bacillati</taxon>
        <taxon>Actinomycetota</taxon>
        <taxon>Actinomycetes</taxon>
        <taxon>Bifidobacteriales</taxon>
        <taxon>Bifidobacteriaceae</taxon>
        <taxon>Bifidobacterium</taxon>
    </lineage>
</organism>
<reference evidence="2 3" key="1">
    <citation type="journal article" date="2017" name="BMC Genomics">
        <title>Comparative genomic and phylogenomic analyses of the Bifidobacteriaceae family.</title>
        <authorList>
            <person name="Lugli G.A."/>
            <person name="Milani C."/>
            <person name="Turroni F."/>
            <person name="Duranti S."/>
            <person name="Mancabelli L."/>
            <person name="Mangifesta M."/>
            <person name="Ferrario C."/>
            <person name="Modesto M."/>
            <person name="Mattarelli P."/>
            <person name="Jiri K."/>
            <person name="van Sinderen D."/>
            <person name="Ventura M."/>
        </authorList>
    </citation>
    <scope>NUCLEOTIDE SEQUENCE [LARGE SCALE GENOMIC DNA]</scope>
    <source>
        <strain evidence="2 3">DSM 28807</strain>
    </source>
</reference>
<dbReference type="Proteomes" id="UP000216352">
    <property type="component" value="Unassembled WGS sequence"/>
</dbReference>
<protein>
    <submittedName>
        <fullName evidence="2">Uncharacterized protein</fullName>
    </submittedName>
</protein>
<evidence type="ECO:0000313" key="3">
    <source>
        <dbReference type="Proteomes" id="UP000216352"/>
    </source>
</evidence>
<evidence type="ECO:0000313" key="2">
    <source>
        <dbReference type="EMBL" id="OZG59903.1"/>
    </source>
</evidence>
<dbReference type="EMBL" id="MWWX01000019">
    <property type="protein sequence ID" value="OZG59903.1"/>
    <property type="molecule type" value="Genomic_DNA"/>
</dbReference>
<dbReference type="STRING" id="1603886.GCA_001895165_01531"/>
<dbReference type="AlphaFoldDB" id="A0A261FLQ9"/>
<comment type="caution">
    <text evidence="2">The sequence shown here is derived from an EMBL/GenBank/DDBJ whole genome shotgun (WGS) entry which is preliminary data.</text>
</comment>
<evidence type="ECO:0000256" key="1">
    <source>
        <dbReference type="SAM" id="MobiDB-lite"/>
    </source>
</evidence>
<dbReference type="OrthoDB" id="3199446at2"/>
<sequence length="217" mass="24191">MSDLRTAAERIIEDFDLDYGNAETSIQDGYLYMTVEAPNHATVSVDVDGTADEERLRRFLATAMDDFDPDEEFDKLWSSDFAELNGFTPSGFIGMLQEDKDFFDRASDALRSISARSGDEETLCEIRWTVADLRAWLNDHEYPDTPANMEAMKAMVSGKDLKDRSIEMGWEAIDAMVDAANLDRADDDAEERADSYDPTDLAAPATINAADDAARTL</sequence>
<feature type="compositionally biased region" description="Low complexity" evidence="1">
    <location>
        <begin position="199"/>
        <end position="211"/>
    </location>
</feature>
<gene>
    <name evidence="2" type="ORF">BLEM_2078</name>
</gene>
<name>A0A261FLQ9_9BIFI</name>
<accession>A0A261FLQ9</accession>